<dbReference type="InterPro" id="IPR003836">
    <property type="entry name" value="Glucokinase"/>
</dbReference>
<dbReference type="Proteomes" id="UP000294721">
    <property type="component" value="Unassembled WGS sequence"/>
</dbReference>
<dbReference type="Gene3D" id="3.40.367.20">
    <property type="match status" value="1"/>
</dbReference>
<dbReference type="HAMAP" id="MF_00524">
    <property type="entry name" value="Glucokinase"/>
    <property type="match status" value="1"/>
</dbReference>
<evidence type="ECO:0000256" key="5">
    <source>
        <dbReference type="ARBA" id="ARBA00022840"/>
    </source>
</evidence>
<evidence type="ECO:0000256" key="4">
    <source>
        <dbReference type="ARBA" id="ARBA00022777"/>
    </source>
</evidence>
<reference evidence="10 12" key="1">
    <citation type="submission" date="2019-03" db="EMBL/GenBank/DDBJ databases">
        <title>Genomic Encyclopedia of Type Strains, Phase IV (KMG-IV): sequencing the most valuable type-strain genomes for metagenomic binning, comparative biology and taxonomic classification.</title>
        <authorList>
            <person name="Goeker M."/>
        </authorList>
    </citation>
    <scope>NUCLEOTIDE SEQUENCE [LARGE SCALE GENOMIC DNA]</scope>
    <source>
        <strain evidence="10 12">DSM 17474</strain>
    </source>
</reference>
<dbReference type="GO" id="GO:0005829">
    <property type="term" value="C:cytosol"/>
    <property type="evidence" value="ECO:0007669"/>
    <property type="project" value="TreeGrafter"/>
</dbReference>
<dbReference type="GO" id="GO:0005524">
    <property type="term" value="F:ATP binding"/>
    <property type="evidence" value="ECO:0007669"/>
    <property type="project" value="UniProtKB-UniRule"/>
</dbReference>
<evidence type="ECO:0000313" key="10">
    <source>
        <dbReference type="EMBL" id="TCP07430.1"/>
    </source>
</evidence>
<dbReference type="RefSeq" id="WP_132953444.1">
    <property type="nucleotide sequence ID" value="NZ_CBDUCQ010000057.1"/>
</dbReference>
<dbReference type="GO" id="GO:0004340">
    <property type="term" value="F:glucokinase activity"/>
    <property type="evidence" value="ECO:0007669"/>
    <property type="project" value="UniProtKB-UniRule"/>
</dbReference>
<dbReference type="FunFam" id="3.40.367.20:FF:000002">
    <property type="entry name" value="Glucokinase"/>
    <property type="match status" value="1"/>
</dbReference>
<dbReference type="AlphaFoldDB" id="A0AAE9KHG4"/>
<keyword evidence="5 7" id="KW-0067">ATP-binding</keyword>
<dbReference type="GO" id="GO:0006096">
    <property type="term" value="P:glycolytic process"/>
    <property type="evidence" value="ECO:0007669"/>
    <property type="project" value="UniProtKB-UniRule"/>
</dbReference>
<dbReference type="NCBIfam" id="TIGR00749">
    <property type="entry name" value="glk"/>
    <property type="match status" value="1"/>
</dbReference>
<keyword evidence="3 7" id="KW-0547">Nucleotide-binding</keyword>
<evidence type="ECO:0000313" key="12">
    <source>
        <dbReference type="Proteomes" id="UP000294721"/>
    </source>
</evidence>
<evidence type="ECO:0000256" key="2">
    <source>
        <dbReference type="ARBA" id="ARBA00022679"/>
    </source>
</evidence>
<dbReference type="InterPro" id="IPR043129">
    <property type="entry name" value="ATPase_NBD"/>
</dbReference>
<dbReference type="Gene3D" id="3.30.420.40">
    <property type="match status" value="1"/>
</dbReference>
<protein>
    <recommendedName>
        <fullName evidence="7">Glucokinase</fullName>
        <ecNumber evidence="7">2.7.1.2</ecNumber>
    </recommendedName>
    <alternativeName>
        <fullName evidence="7">Glucose kinase</fullName>
    </alternativeName>
</protein>
<reference evidence="11" key="3">
    <citation type="journal article" date="2022" name="Res Sq">
        <title>Evolution of multicellular longitudinally dividing oral cavity symbionts (Neisseriaceae).</title>
        <authorList>
            <person name="Nyongesa S."/>
            <person name="Weber P."/>
            <person name="Bernet E."/>
            <person name="Pullido F."/>
            <person name="Nieckarz M."/>
            <person name="Delaby M."/>
            <person name="Nieves C."/>
            <person name="Viehboeck T."/>
            <person name="Krause N."/>
            <person name="Rivera-Millot A."/>
            <person name="Nakamura A."/>
            <person name="Vischer N."/>
            <person name="VanNieuwenhze M."/>
            <person name="Brun Y."/>
            <person name="Cava F."/>
            <person name="Bulgheresi S."/>
            <person name="Veyrier F."/>
        </authorList>
    </citation>
    <scope>NUCLEOTIDE SEQUENCE</scope>
    <source>
        <strain evidence="11">1258/02</strain>
    </source>
</reference>
<dbReference type="GO" id="GO:0005536">
    <property type="term" value="F:D-glucose binding"/>
    <property type="evidence" value="ECO:0007669"/>
    <property type="project" value="InterPro"/>
</dbReference>
<dbReference type="EMBL" id="CP091507">
    <property type="protein sequence ID" value="UOO79965.1"/>
    <property type="molecule type" value="Genomic_DNA"/>
</dbReference>
<evidence type="ECO:0000313" key="11">
    <source>
        <dbReference type="EMBL" id="UOO79965.1"/>
    </source>
</evidence>
<dbReference type="Pfam" id="PF02685">
    <property type="entry name" value="Glucokinase"/>
    <property type="match status" value="1"/>
</dbReference>
<keyword evidence="12" id="KW-1185">Reference proteome</keyword>
<comment type="subcellular location">
    <subcellularLocation>
        <location evidence="7">Cytoplasm</location>
    </subcellularLocation>
</comment>
<proteinExistence type="inferred from homology"/>
<organism evidence="11 13">
    <name type="scientific">Uruburuella suis</name>
    <dbReference type="NCBI Taxonomy" id="252130"/>
    <lineage>
        <taxon>Bacteria</taxon>
        <taxon>Pseudomonadati</taxon>
        <taxon>Pseudomonadota</taxon>
        <taxon>Betaproteobacteria</taxon>
        <taxon>Neisseriales</taxon>
        <taxon>Neisseriaceae</taxon>
        <taxon>Uruburuella</taxon>
    </lineage>
</organism>
<evidence type="ECO:0000256" key="6">
    <source>
        <dbReference type="ARBA" id="ARBA00023152"/>
    </source>
</evidence>
<keyword evidence="1 7" id="KW-0963">Cytoplasm</keyword>
<dbReference type="KEGG" id="usu:LVJ78_02795"/>
<dbReference type="EC" id="2.7.1.2" evidence="7"/>
<reference evidence="11" key="2">
    <citation type="submission" date="2021-12" db="EMBL/GenBank/DDBJ databases">
        <authorList>
            <person name="Veyrier F.J."/>
        </authorList>
    </citation>
    <scope>NUCLEOTIDE SEQUENCE</scope>
    <source>
        <strain evidence="11">1258/02</strain>
    </source>
</reference>
<evidence type="ECO:0000256" key="8">
    <source>
        <dbReference type="RuleBase" id="RU004046"/>
    </source>
</evidence>
<comment type="catalytic activity">
    <reaction evidence="7">
        <text>D-glucose + ATP = D-glucose 6-phosphate + ADP + H(+)</text>
        <dbReference type="Rhea" id="RHEA:17825"/>
        <dbReference type="ChEBI" id="CHEBI:4167"/>
        <dbReference type="ChEBI" id="CHEBI:15378"/>
        <dbReference type="ChEBI" id="CHEBI:30616"/>
        <dbReference type="ChEBI" id="CHEBI:61548"/>
        <dbReference type="ChEBI" id="CHEBI:456216"/>
        <dbReference type="EC" id="2.7.1.2"/>
    </reaction>
</comment>
<dbReference type="PANTHER" id="PTHR47690">
    <property type="entry name" value="GLUCOKINASE"/>
    <property type="match status" value="1"/>
</dbReference>
<dbReference type="PANTHER" id="PTHR47690:SF1">
    <property type="entry name" value="GLUCOKINASE"/>
    <property type="match status" value="1"/>
</dbReference>
<name>A0AAE9KHG4_9NEIS</name>
<dbReference type="SUPFAM" id="SSF53067">
    <property type="entry name" value="Actin-like ATPase domain"/>
    <property type="match status" value="1"/>
</dbReference>
<keyword evidence="4 7" id="KW-0418">Kinase</keyword>
<dbReference type="NCBIfam" id="NF001416">
    <property type="entry name" value="PRK00292.1-3"/>
    <property type="match status" value="1"/>
</dbReference>
<evidence type="ECO:0000313" key="13">
    <source>
        <dbReference type="Proteomes" id="UP000829756"/>
    </source>
</evidence>
<dbReference type="Proteomes" id="UP000829756">
    <property type="component" value="Chromosome"/>
</dbReference>
<sequence>MSTTQTKETVSWPRLVADIGGTNARFALETSPQQIEKVEVLPCNDYDTVVDAIREYLSRVGNPAISHASIAIANPILGDWVQMTNHHWAFSIETTRQALHLENLILLNDFTAQALAITKMPKEELVQIGGFKKVPDAPKAVIGPGTGLGVSGLIPSKSGWVPLAGEGGHVSFAPFDDAEIMIWQYAKKKYGHVSAERFLSGAGLVLIHEALAAREGVKRQKLTPAEISDRALSGSSPLCRLTLDIFCAMLGTVSSNLALTLGASGGVYLCGGIIPRFIDYFKNSPFRNRFESKGRFDAYLAAIPVYIVLSKYPGISGAAVALANHLGEVDEISAEPEKEAAAPVAAQKAAAGNENA</sequence>
<evidence type="ECO:0000256" key="7">
    <source>
        <dbReference type="HAMAP-Rule" id="MF_00524"/>
    </source>
</evidence>
<feature type="region of interest" description="Disordered" evidence="9">
    <location>
        <begin position="335"/>
        <end position="356"/>
    </location>
</feature>
<gene>
    <name evidence="7" type="primary">glk</name>
    <name evidence="10" type="ORF">EV680_10753</name>
    <name evidence="11" type="ORF">LVJ78_02795</name>
</gene>
<evidence type="ECO:0000256" key="3">
    <source>
        <dbReference type="ARBA" id="ARBA00022741"/>
    </source>
</evidence>
<evidence type="ECO:0000256" key="9">
    <source>
        <dbReference type="SAM" id="MobiDB-lite"/>
    </source>
</evidence>
<dbReference type="CDD" id="cd24008">
    <property type="entry name" value="ASKHA_NBD_GLK"/>
    <property type="match status" value="1"/>
</dbReference>
<accession>A0AAE9KHG4</accession>
<dbReference type="InterPro" id="IPR050201">
    <property type="entry name" value="Bacterial_glucokinase"/>
</dbReference>
<evidence type="ECO:0000256" key="1">
    <source>
        <dbReference type="ARBA" id="ARBA00022490"/>
    </source>
</evidence>
<dbReference type="EMBL" id="SLXE01000007">
    <property type="protein sequence ID" value="TCP07430.1"/>
    <property type="molecule type" value="Genomic_DNA"/>
</dbReference>
<comment type="similarity">
    <text evidence="7 8">Belongs to the bacterial glucokinase family.</text>
</comment>
<feature type="binding site" evidence="7">
    <location>
        <begin position="17"/>
        <end position="22"/>
    </location>
    <ligand>
        <name>ATP</name>
        <dbReference type="ChEBI" id="CHEBI:30616"/>
    </ligand>
</feature>
<keyword evidence="2 7" id="KW-0808">Transferase</keyword>
<feature type="compositionally biased region" description="Low complexity" evidence="9">
    <location>
        <begin position="341"/>
        <end position="356"/>
    </location>
</feature>
<keyword evidence="6 7" id="KW-0324">Glycolysis</keyword>